<accession>A0A6A4H4E6</accession>
<dbReference type="Gene3D" id="1.20.1050.10">
    <property type="match status" value="1"/>
</dbReference>
<dbReference type="SUPFAM" id="SSF52833">
    <property type="entry name" value="Thioredoxin-like"/>
    <property type="match status" value="1"/>
</dbReference>
<protein>
    <recommendedName>
        <fullName evidence="1">GST N-terminal domain-containing protein</fullName>
    </recommendedName>
</protein>
<dbReference type="InterPro" id="IPR004045">
    <property type="entry name" value="Glutathione_S-Trfase_N"/>
</dbReference>
<keyword evidence="3" id="KW-1185">Reference proteome</keyword>
<evidence type="ECO:0000259" key="1">
    <source>
        <dbReference type="PROSITE" id="PS50404"/>
    </source>
</evidence>
<dbReference type="Pfam" id="PF22041">
    <property type="entry name" value="GST_C_7"/>
    <property type="match status" value="1"/>
</dbReference>
<dbReference type="Gene3D" id="3.40.30.10">
    <property type="entry name" value="Glutaredoxin"/>
    <property type="match status" value="1"/>
</dbReference>
<reference evidence="2" key="1">
    <citation type="journal article" date="2019" name="Environ. Microbiol.">
        <title>Fungal ecological strategies reflected in gene transcription - a case study of two litter decomposers.</title>
        <authorList>
            <person name="Barbi F."/>
            <person name="Kohler A."/>
            <person name="Barry K."/>
            <person name="Baskaran P."/>
            <person name="Daum C."/>
            <person name="Fauchery L."/>
            <person name="Ihrmark K."/>
            <person name="Kuo A."/>
            <person name="LaButti K."/>
            <person name="Lipzen A."/>
            <person name="Morin E."/>
            <person name="Grigoriev I.V."/>
            <person name="Henrissat B."/>
            <person name="Lindahl B."/>
            <person name="Martin F."/>
        </authorList>
    </citation>
    <scope>NUCLEOTIDE SEQUENCE</scope>
    <source>
        <strain evidence="2">JB14</strain>
    </source>
</reference>
<dbReference type="InterPro" id="IPR036249">
    <property type="entry name" value="Thioredoxin-like_sf"/>
</dbReference>
<feature type="domain" description="GST N-terminal" evidence="1">
    <location>
        <begin position="8"/>
        <end position="99"/>
    </location>
</feature>
<evidence type="ECO:0000313" key="3">
    <source>
        <dbReference type="Proteomes" id="UP000799118"/>
    </source>
</evidence>
<dbReference type="Pfam" id="PF13409">
    <property type="entry name" value="GST_N_2"/>
    <property type="match status" value="1"/>
</dbReference>
<dbReference type="PROSITE" id="PS50404">
    <property type="entry name" value="GST_NTER"/>
    <property type="match status" value="1"/>
</dbReference>
<evidence type="ECO:0000313" key="2">
    <source>
        <dbReference type="EMBL" id="KAE9393069.1"/>
    </source>
</evidence>
<name>A0A6A4H4E6_9AGAR</name>
<proteinExistence type="predicted"/>
<dbReference type="Proteomes" id="UP000799118">
    <property type="component" value="Unassembled WGS sequence"/>
</dbReference>
<dbReference type="SUPFAM" id="SSF47616">
    <property type="entry name" value="GST C-terminal domain-like"/>
    <property type="match status" value="1"/>
</dbReference>
<dbReference type="EMBL" id="ML769581">
    <property type="protein sequence ID" value="KAE9393069.1"/>
    <property type="molecule type" value="Genomic_DNA"/>
</dbReference>
<dbReference type="InterPro" id="IPR054416">
    <property type="entry name" value="GST_UstS-like_C"/>
</dbReference>
<organism evidence="2 3">
    <name type="scientific">Gymnopus androsaceus JB14</name>
    <dbReference type="NCBI Taxonomy" id="1447944"/>
    <lineage>
        <taxon>Eukaryota</taxon>
        <taxon>Fungi</taxon>
        <taxon>Dikarya</taxon>
        <taxon>Basidiomycota</taxon>
        <taxon>Agaricomycotina</taxon>
        <taxon>Agaricomycetes</taxon>
        <taxon>Agaricomycetidae</taxon>
        <taxon>Agaricales</taxon>
        <taxon>Marasmiineae</taxon>
        <taxon>Omphalotaceae</taxon>
        <taxon>Gymnopus</taxon>
    </lineage>
</organism>
<dbReference type="OrthoDB" id="4951845at2759"/>
<sequence length="243" mass="27952">MLTLYDFDWKGTKGVTWNSFVRKIRYSLNYKGLEFKTIWIEYPDLEGIAKKLGVKPTGKKLNGDPEYTLPMIVDDSTGIALSESVHIVEYLDKTYPDTPRLLPEGSHALQAAFRDAFYPKLKAFFPFVVPTVPLITNPPSSVFFRTKYEAVYGMTLEELRLKDEARVVAWNNWKAELGTVAAWFRKEDVWVMGDTPSYADFILASFILAAKTFFGPDSTEYKEILEINDGRWGRLAKNVEKYW</sequence>
<dbReference type="AlphaFoldDB" id="A0A6A4H4E6"/>
<dbReference type="InterPro" id="IPR036282">
    <property type="entry name" value="Glutathione-S-Trfase_C_sf"/>
</dbReference>
<gene>
    <name evidence="2" type="ORF">BT96DRAFT_979096</name>
</gene>